<comment type="caution">
    <text evidence="2">The sequence shown here is derived from an EMBL/GenBank/DDBJ whole genome shotgun (WGS) entry which is preliminary data.</text>
</comment>
<dbReference type="EMBL" id="JAWDGP010005229">
    <property type="protein sequence ID" value="KAK3758719.1"/>
    <property type="molecule type" value="Genomic_DNA"/>
</dbReference>
<accession>A0AAE0YWS5</accession>
<feature type="region of interest" description="Disordered" evidence="1">
    <location>
        <begin position="65"/>
        <end position="84"/>
    </location>
</feature>
<name>A0AAE0YWS5_9GAST</name>
<organism evidence="2 3">
    <name type="scientific">Elysia crispata</name>
    <name type="common">lettuce slug</name>
    <dbReference type="NCBI Taxonomy" id="231223"/>
    <lineage>
        <taxon>Eukaryota</taxon>
        <taxon>Metazoa</taxon>
        <taxon>Spiralia</taxon>
        <taxon>Lophotrochozoa</taxon>
        <taxon>Mollusca</taxon>
        <taxon>Gastropoda</taxon>
        <taxon>Heterobranchia</taxon>
        <taxon>Euthyneura</taxon>
        <taxon>Panpulmonata</taxon>
        <taxon>Sacoglossa</taxon>
        <taxon>Placobranchoidea</taxon>
        <taxon>Plakobranchidae</taxon>
        <taxon>Elysia</taxon>
    </lineage>
</organism>
<protein>
    <submittedName>
        <fullName evidence="2">Uncharacterized protein</fullName>
    </submittedName>
</protein>
<evidence type="ECO:0000313" key="3">
    <source>
        <dbReference type="Proteomes" id="UP001283361"/>
    </source>
</evidence>
<proteinExistence type="predicted"/>
<dbReference type="AlphaFoldDB" id="A0AAE0YWS5"/>
<sequence length="117" mass="12863">MAVGRVYVKRIENLGVGHGCLANVGQCDMREETTESGIWRILSRPGHTGAINGLTDRLLGMRAPPITGLTSNERPEMCNEESTNGHYFTPHASDNIQAVFDSDESKVFSFFPHDVIS</sequence>
<dbReference type="Proteomes" id="UP001283361">
    <property type="component" value="Unassembled WGS sequence"/>
</dbReference>
<evidence type="ECO:0000256" key="1">
    <source>
        <dbReference type="SAM" id="MobiDB-lite"/>
    </source>
</evidence>
<gene>
    <name evidence="2" type="ORF">RRG08_017775</name>
</gene>
<keyword evidence="3" id="KW-1185">Reference proteome</keyword>
<evidence type="ECO:0000313" key="2">
    <source>
        <dbReference type="EMBL" id="KAK3758719.1"/>
    </source>
</evidence>
<reference evidence="2" key="1">
    <citation type="journal article" date="2023" name="G3 (Bethesda)">
        <title>A reference genome for the long-term kleptoplast-retaining sea slug Elysia crispata morphotype clarki.</title>
        <authorList>
            <person name="Eastman K.E."/>
            <person name="Pendleton A.L."/>
            <person name="Shaikh M.A."/>
            <person name="Suttiyut T."/>
            <person name="Ogas R."/>
            <person name="Tomko P."/>
            <person name="Gavelis G."/>
            <person name="Widhalm J.R."/>
            <person name="Wisecaver J.H."/>
        </authorList>
    </citation>
    <scope>NUCLEOTIDE SEQUENCE</scope>
    <source>
        <strain evidence="2">ECLA1</strain>
    </source>
</reference>